<dbReference type="CDD" id="cd08024">
    <property type="entry name" value="GH16_CCF"/>
    <property type="match status" value="1"/>
</dbReference>
<evidence type="ECO:0000259" key="7">
    <source>
        <dbReference type="PROSITE" id="PS51762"/>
    </source>
</evidence>
<feature type="compositionally biased region" description="Low complexity" evidence="5">
    <location>
        <begin position="153"/>
        <end position="189"/>
    </location>
</feature>
<dbReference type="Pfam" id="PF15886">
    <property type="entry name" value="CBM39"/>
    <property type="match status" value="1"/>
</dbReference>
<comment type="similarity">
    <text evidence="1">Belongs to the glycosyl hydrolase 16 family.</text>
</comment>
<dbReference type="PROSITE" id="PS51969">
    <property type="entry name" value="CBM39"/>
    <property type="match status" value="1"/>
</dbReference>
<dbReference type="GO" id="GO:0045087">
    <property type="term" value="P:innate immune response"/>
    <property type="evidence" value="ECO:0007669"/>
    <property type="project" value="UniProtKB-KW"/>
</dbReference>
<feature type="chain" id="PRO_5042935888" evidence="6">
    <location>
        <begin position="20"/>
        <end position="585"/>
    </location>
</feature>
<organism evidence="9 10">
    <name type="scientific">Littorina saxatilis</name>
    <dbReference type="NCBI Taxonomy" id="31220"/>
    <lineage>
        <taxon>Eukaryota</taxon>
        <taxon>Metazoa</taxon>
        <taxon>Spiralia</taxon>
        <taxon>Lophotrochozoa</taxon>
        <taxon>Mollusca</taxon>
        <taxon>Gastropoda</taxon>
        <taxon>Caenogastropoda</taxon>
        <taxon>Littorinimorpha</taxon>
        <taxon>Littorinoidea</taxon>
        <taxon>Littorinidae</taxon>
        <taxon>Littorina</taxon>
    </lineage>
</organism>
<keyword evidence="10" id="KW-1185">Reference proteome</keyword>
<dbReference type="Gene3D" id="2.60.40.2140">
    <property type="entry name" value="Beta-1,3-glucan-recognition protein, N-terminal domain"/>
    <property type="match status" value="1"/>
</dbReference>
<protein>
    <submittedName>
        <fullName evidence="9">Uncharacterized protein</fullName>
    </submittedName>
</protein>
<keyword evidence="4" id="KW-0391">Immunity</keyword>
<dbReference type="GO" id="GO:0004553">
    <property type="term" value="F:hydrolase activity, hydrolyzing O-glycosyl compounds"/>
    <property type="evidence" value="ECO:0007669"/>
    <property type="project" value="InterPro"/>
</dbReference>
<evidence type="ECO:0000313" key="9">
    <source>
        <dbReference type="EMBL" id="KAK7088448.1"/>
    </source>
</evidence>
<evidence type="ECO:0000256" key="2">
    <source>
        <dbReference type="ARBA" id="ARBA00008781"/>
    </source>
</evidence>
<keyword evidence="6" id="KW-0732">Signal</keyword>
<dbReference type="EMBL" id="JBAMIC010004070">
    <property type="protein sequence ID" value="KAK7088448.1"/>
    <property type="molecule type" value="Genomic_DNA"/>
</dbReference>
<dbReference type="InterPro" id="IPR013320">
    <property type="entry name" value="ConA-like_dom_sf"/>
</dbReference>
<proteinExistence type="inferred from homology"/>
<dbReference type="PANTHER" id="PTHR10963:SF55">
    <property type="entry name" value="GLYCOSIDE HYDROLASE FAMILY 16 PROTEIN"/>
    <property type="match status" value="1"/>
</dbReference>
<evidence type="ECO:0000256" key="6">
    <source>
        <dbReference type="SAM" id="SignalP"/>
    </source>
</evidence>
<dbReference type="SUPFAM" id="SSF49899">
    <property type="entry name" value="Concanavalin A-like lectins/glucanases"/>
    <property type="match status" value="1"/>
</dbReference>
<name>A0AAN9AK79_9CAEN</name>
<evidence type="ECO:0000313" key="10">
    <source>
        <dbReference type="Proteomes" id="UP001374579"/>
    </source>
</evidence>
<comment type="similarity">
    <text evidence="2">Belongs to the insect beta-1,3-glucan binding protein family.</text>
</comment>
<dbReference type="Gene3D" id="2.60.120.200">
    <property type="match status" value="1"/>
</dbReference>
<reference evidence="9 10" key="1">
    <citation type="submission" date="2024-02" db="EMBL/GenBank/DDBJ databases">
        <title>Chromosome-scale genome assembly of the rough periwinkle Littorina saxatilis.</title>
        <authorList>
            <person name="De Jode A."/>
            <person name="Faria R."/>
            <person name="Formenti G."/>
            <person name="Sims Y."/>
            <person name="Smith T.P."/>
            <person name="Tracey A."/>
            <person name="Wood J.M.D."/>
            <person name="Zagrodzka Z.B."/>
            <person name="Johannesson K."/>
            <person name="Butlin R.K."/>
            <person name="Leder E.H."/>
        </authorList>
    </citation>
    <scope>NUCLEOTIDE SEQUENCE [LARGE SCALE GENOMIC DNA]</scope>
    <source>
        <strain evidence="9">Snail1</strain>
        <tissue evidence="9">Muscle</tissue>
    </source>
</reference>
<dbReference type="Pfam" id="PF00722">
    <property type="entry name" value="Glyco_hydro_16"/>
    <property type="match status" value="1"/>
</dbReference>
<evidence type="ECO:0000259" key="8">
    <source>
        <dbReference type="PROSITE" id="PS51969"/>
    </source>
</evidence>
<dbReference type="AlphaFoldDB" id="A0AAN9AK79"/>
<evidence type="ECO:0000256" key="1">
    <source>
        <dbReference type="ARBA" id="ARBA00006865"/>
    </source>
</evidence>
<dbReference type="InterPro" id="IPR031756">
    <property type="entry name" value="BGBP_N"/>
</dbReference>
<feature type="domain" description="CBM39" evidence="8">
    <location>
        <begin position="19"/>
        <end position="119"/>
    </location>
</feature>
<dbReference type="GO" id="GO:0005975">
    <property type="term" value="P:carbohydrate metabolic process"/>
    <property type="evidence" value="ECO:0007669"/>
    <property type="project" value="InterPro"/>
</dbReference>
<dbReference type="GO" id="GO:0030246">
    <property type="term" value="F:carbohydrate binding"/>
    <property type="evidence" value="ECO:0007669"/>
    <property type="project" value="InterPro"/>
</dbReference>
<accession>A0AAN9AK79</accession>
<dbReference type="PROSITE" id="PS51762">
    <property type="entry name" value="GH16_2"/>
    <property type="match status" value="1"/>
</dbReference>
<dbReference type="InterPro" id="IPR043030">
    <property type="entry name" value="BGBP_N_sf"/>
</dbReference>
<evidence type="ECO:0000256" key="5">
    <source>
        <dbReference type="SAM" id="MobiDB-lite"/>
    </source>
</evidence>
<evidence type="ECO:0000256" key="4">
    <source>
        <dbReference type="ARBA" id="ARBA00022859"/>
    </source>
</evidence>
<feature type="domain" description="GH16" evidence="7">
    <location>
        <begin position="229"/>
        <end position="581"/>
    </location>
</feature>
<feature type="region of interest" description="Disordered" evidence="5">
    <location>
        <begin position="151"/>
        <end position="192"/>
    </location>
</feature>
<dbReference type="PANTHER" id="PTHR10963">
    <property type="entry name" value="GLYCOSYL HYDROLASE-RELATED"/>
    <property type="match status" value="1"/>
</dbReference>
<evidence type="ECO:0000256" key="3">
    <source>
        <dbReference type="ARBA" id="ARBA00022588"/>
    </source>
</evidence>
<dbReference type="Proteomes" id="UP001374579">
    <property type="component" value="Unassembled WGS sequence"/>
</dbReference>
<dbReference type="InterPro" id="IPR050546">
    <property type="entry name" value="Glycosyl_Hydrlase_16"/>
</dbReference>
<gene>
    <name evidence="9" type="ORF">V1264_022369</name>
</gene>
<feature type="signal peptide" evidence="6">
    <location>
        <begin position="1"/>
        <end position="19"/>
    </location>
</feature>
<dbReference type="InterPro" id="IPR000757">
    <property type="entry name" value="Beta-glucanase-like"/>
</dbReference>
<comment type="caution">
    <text evidence="9">The sequence shown here is derived from an EMBL/GenBank/DDBJ whole genome shotgun (WGS) entry which is preliminary data.</text>
</comment>
<sequence length="585" mass="64424">MWRKAEYVVFSCLVAVVTSQVHFPDPVVSNNGGLEFRLKDNGYRLVAFHNNINKPLAGVAHGDHAADVTAHTGNEWVHRDNDVQLQPGDTVHYWVMVIKTTGEGLQITDRTWTYVLTSTITSPTTTTTTTSTTPPTTKSASLKTVISGGSHISSVAPESSSQTVSSSQTGSGSNTGSASTTGGSSNFGTNAPGTFGSNTGSASNFVGKGDTGCSCNYPYGPGIGDGFIDDRTCTSFPCLVFEDNFNFINHRVWEHEITAAGGGNWEFQYYTNNRTNSYTKNGVLYIKPTLTSDHYGVEYLEHGALNLWGSSAADVCTSNMDWGCKREGQPGQVINPIQSARLRSSRGFNFRYGKVEVEAKLPAGDWLWPAIWMLPRSNVYGNWPASGEMDIMESRGNLHYTDPKGTSQGVDNIGSTLHFGADFFTNQWPKAHKEVLLSTGGTYADDFHKFGVEWDNTSITFSVDGHETLKVAPGAGGFWEFGGFDQMQGYDNPWREGTRMAPFDQEFYLVMNVAVGGVGFFPDENRNSPQPKPWQDRAGHEADRFWAARNQWYPTWHPDHDQGEDAAMKVNYVKVWKTRPDPPRH</sequence>
<keyword evidence="3" id="KW-0399">Innate immunity</keyword>